<sequence>MIRIQKRRSLSQMNKDPLIQELYRKKMTSPYHHNKHAYYSIEQGIQKVLMEEFAFHTEAVRAYPTIEKTFPDNKKCGLNEILLFPVEMGYMPFPYSSPYKKIISYGMKKLAENGLWDHQNKVWRPARPTCASSNADVISVGLVSLTPAYILLGCGGVLSLIILLLEIVSYKRMKNKGVIFMKTEESARIKNENRWTN</sequence>
<evidence type="ECO:0000313" key="9">
    <source>
        <dbReference type="EMBL" id="CAD7440453.1"/>
    </source>
</evidence>
<evidence type="ECO:0000256" key="7">
    <source>
        <dbReference type="ARBA" id="ARBA00023180"/>
    </source>
</evidence>
<protein>
    <submittedName>
        <fullName evidence="9">Uncharacterized protein</fullName>
    </submittedName>
</protein>
<keyword evidence="4 8" id="KW-1133">Transmembrane helix</keyword>
<evidence type="ECO:0000256" key="8">
    <source>
        <dbReference type="SAM" id="Phobius"/>
    </source>
</evidence>
<keyword evidence="3 8" id="KW-0812">Transmembrane</keyword>
<feature type="transmembrane region" description="Helical" evidence="8">
    <location>
        <begin position="148"/>
        <end position="168"/>
    </location>
</feature>
<dbReference type="InterPro" id="IPR052192">
    <property type="entry name" value="Insect_Ionotropic_Sensory_Rcpt"/>
</dbReference>
<dbReference type="GO" id="GO:0005886">
    <property type="term" value="C:plasma membrane"/>
    <property type="evidence" value="ECO:0007669"/>
    <property type="project" value="UniProtKB-SubCell"/>
</dbReference>
<comment type="subcellular location">
    <subcellularLocation>
        <location evidence="1">Cell membrane</location>
        <topology evidence="1">Multi-pass membrane protein</topology>
    </subcellularLocation>
</comment>
<evidence type="ECO:0000256" key="5">
    <source>
        <dbReference type="ARBA" id="ARBA00023136"/>
    </source>
</evidence>
<proteinExistence type="predicted"/>
<evidence type="ECO:0000256" key="1">
    <source>
        <dbReference type="ARBA" id="ARBA00004651"/>
    </source>
</evidence>
<keyword evidence="6" id="KW-0675">Receptor</keyword>
<keyword evidence="2" id="KW-1003">Cell membrane</keyword>
<evidence type="ECO:0000256" key="4">
    <source>
        <dbReference type="ARBA" id="ARBA00022989"/>
    </source>
</evidence>
<evidence type="ECO:0000256" key="2">
    <source>
        <dbReference type="ARBA" id="ARBA00022475"/>
    </source>
</evidence>
<reference evidence="9" key="1">
    <citation type="submission" date="2020-11" db="EMBL/GenBank/DDBJ databases">
        <authorList>
            <person name="Tran Van P."/>
        </authorList>
    </citation>
    <scope>NUCLEOTIDE SEQUENCE</scope>
</reference>
<name>A0A7R9ESN3_9NEOP</name>
<organism evidence="9">
    <name type="scientific">Timema bartmani</name>
    <dbReference type="NCBI Taxonomy" id="61472"/>
    <lineage>
        <taxon>Eukaryota</taxon>
        <taxon>Metazoa</taxon>
        <taxon>Ecdysozoa</taxon>
        <taxon>Arthropoda</taxon>
        <taxon>Hexapoda</taxon>
        <taxon>Insecta</taxon>
        <taxon>Pterygota</taxon>
        <taxon>Neoptera</taxon>
        <taxon>Polyneoptera</taxon>
        <taxon>Phasmatodea</taxon>
        <taxon>Timematodea</taxon>
        <taxon>Timematoidea</taxon>
        <taxon>Timematidae</taxon>
        <taxon>Timema</taxon>
    </lineage>
</organism>
<keyword evidence="7" id="KW-0325">Glycoprotein</keyword>
<evidence type="ECO:0000256" key="3">
    <source>
        <dbReference type="ARBA" id="ARBA00022692"/>
    </source>
</evidence>
<dbReference type="AlphaFoldDB" id="A0A7R9ESN3"/>
<gene>
    <name evidence="9" type="ORF">TBIB3V08_LOCUS2965</name>
</gene>
<dbReference type="EMBL" id="OD564982">
    <property type="protein sequence ID" value="CAD7440453.1"/>
    <property type="molecule type" value="Genomic_DNA"/>
</dbReference>
<accession>A0A7R9ESN3</accession>
<evidence type="ECO:0000256" key="6">
    <source>
        <dbReference type="ARBA" id="ARBA00023170"/>
    </source>
</evidence>
<dbReference type="PANTHER" id="PTHR42643">
    <property type="entry name" value="IONOTROPIC RECEPTOR 20A-RELATED"/>
    <property type="match status" value="1"/>
</dbReference>
<keyword evidence="5 8" id="KW-0472">Membrane</keyword>
<dbReference type="SUPFAM" id="SSF53850">
    <property type="entry name" value="Periplasmic binding protein-like II"/>
    <property type="match status" value="1"/>
</dbReference>
<dbReference type="PANTHER" id="PTHR42643:SF33">
    <property type="entry name" value="GLUTAMATE RECEPTOR 2-LIKE PROTEIN"/>
    <property type="match status" value="1"/>
</dbReference>